<dbReference type="InterPro" id="IPR014891">
    <property type="entry name" value="DWNN_domain"/>
</dbReference>
<dbReference type="InParanoid" id="A0A165N0D9"/>
<feature type="region of interest" description="Disordered" evidence="9">
    <location>
        <begin position="95"/>
        <end position="146"/>
    </location>
</feature>
<dbReference type="SMART" id="SM00343">
    <property type="entry name" value="ZnF_C2HC"/>
    <property type="match status" value="1"/>
</dbReference>
<dbReference type="PANTHER" id="PTHR15439">
    <property type="entry name" value="RETINOBLASTOMA-BINDING PROTEIN 6"/>
    <property type="match status" value="1"/>
</dbReference>
<dbReference type="Gene3D" id="3.10.20.90">
    <property type="entry name" value="Phosphatidylinositol 3-kinase Catalytic Subunit, Chain A, domain 1"/>
    <property type="match status" value="1"/>
</dbReference>
<dbReference type="Gene3D" id="3.30.40.10">
    <property type="entry name" value="Zinc/RING finger domain, C3HC4 (zinc finger)"/>
    <property type="match status" value="1"/>
</dbReference>
<dbReference type="EMBL" id="KV425904">
    <property type="protein sequence ID" value="KZW00025.1"/>
    <property type="molecule type" value="Genomic_DNA"/>
</dbReference>
<evidence type="ECO:0000256" key="1">
    <source>
        <dbReference type="ARBA" id="ARBA00004123"/>
    </source>
</evidence>
<evidence type="ECO:0000256" key="8">
    <source>
        <dbReference type="SAM" id="Coils"/>
    </source>
</evidence>
<dbReference type="STRING" id="1314781.A0A165N0D9"/>
<evidence type="ECO:0000259" key="11">
    <source>
        <dbReference type="PROSITE" id="PS50158"/>
    </source>
</evidence>
<feature type="region of interest" description="Disordered" evidence="9">
    <location>
        <begin position="559"/>
        <end position="619"/>
    </location>
</feature>
<evidence type="ECO:0000256" key="9">
    <source>
        <dbReference type="SAM" id="MobiDB-lite"/>
    </source>
</evidence>
<evidence type="ECO:0000259" key="10">
    <source>
        <dbReference type="PROSITE" id="PS50089"/>
    </source>
</evidence>
<feature type="domain" description="CCHC-type" evidence="11">
    <location>
        <begin position="218"/>
        <end position="232"/>
    </location>
</feature>
<accession>A0A165N0D9</accession>
<dbReference type="SUPFAM" id="SSF57756">
    <property type="entry name" value="Retrovirus zinc finger-like domains"/>
    <property type="match status" value="1"/>
</dbReference>
<dbReference type="Pfam" id="PF13696">
    <property type="entry name" value="zf-CCHC_2"/>
    <property type="match status" value="1"/>
</dbReference>
<keyword evidence="4 7" id="KW-0863">Zinc-finger</keyword>
<evidence type="ECO:0000256" key="6">
    <source>
        <dbReference type="ARBA" id="ARBA00023242"/>
    </source>
</evidence>
<dbReference type="PANTHER" id="PTHR15439:SF0">
    <property type="entry name" value="CELL DIVISION CYCLE AND APOPTOSIS REGULATOR PROTEIN 1-RELATED"/>
    <property type="match status" value="1"/>
</dbReference>
<dbReference type="Pfam" id="PF08783">
    <property type="entry name" value="DWNN"/>
    <property type="match status" value="1"/>
</dbReference>
<evidence type="ECO:0000256" key="2">
    <source>
        <dbReference type="ARBA" id="ARBA00022664"/>
    </source>
</evidence>
<protein>
    <submittedName>
        <fullName evidence="13">DWNN-domain-containing protein</fullName>
    </submittedName>
</protein>
<dbReference type="GO" id="GO:0016567">
    <property type="term" value="P:protein ubiquitination"/>
    <property type="evidence" value="ECO:0007669"/>
    <property type="project" value="InterPro"/>
</dbReference>
<dbReference type="PROSITE" id="PS51282">
    <property type="entry name" value="DWNN"/>
    <property type="match status" value="1"/>
</dbReference>
<keyword evidence="6" id="KW-0539">Nucleus</keyword>
<dbReference type="Proteomes" id="UP000077266">
    <property type="component" value="Unassembled WGS sequence"/>
</dbReference>
<dbReference type="OrthoDB" id="106784at2759"/>
<dbReference type="GO" id="GO:0061630">
    <property type="term" value="F:ubiquitin protein ligase activity"/>
    <property type="evidence" value="ECO:0007669"/>
    <property type="project" value="InterPro"/>
</dbReference>
<dbReference type="SMART" id="SM01180">
    <property type="entry name" value="DWNN"/>
    <property type="match status" value="1"/>
</dbReference>
<evidence type="ECO:0000256" key="7">
    <source>
        <dbReference type="PROSITE-ProRule" id="PRU00047"/>
    </source>
</evidence>
<feature type="domain" description="RING-type" evidence="10">
    <location>
        <begin position="316"/>
        <end position="356"/>
    </location>
</feature>
<dbReference type="SUPFAM" id="SSF57850">
    <property type="entry name" value="RING/U-box"/>
    <property type="match status" value="1"/>
</dbReference>
<dbReference type="InterPro" id="IPR013083">
    <property type="entry name" value="Znf_RING/FYVE/PHD"/>
</dbReference>
<dbReference type="PROSITE" id="PS50158">
    <property type="entry name" value="ZF_CCHC"/>
    <property type="match status" value="1"/>
</dbReference>
<keyword evidence="2" id="KW-0507">mRNA processing</keyword>
<organism evidence="13 14">
    <name type="scientific">Exidia glandulosa HHB12029</name>
    <dbReference type="NCBI Taxonomy" id="1314781"/>
    <lineage>
        <taxon>Eukaryota</taxon>
        <taxon>Fungi</taxon>
        <taxon>Dikarya</taxon>
        <taxon>Basidiomycota</taxon>
        <taxon>Agaricomycotina</taxon>
        <taxon>Agaricomycetes</taxon>
        <taxon>Auriculariales</taxon>
        <taxon>Exidiaceae</taxon>
        <taxon>Exidia</taxon>
    </lineage>
</organism>
<dbReference type="GO" id="GO:0006511">
    <property type="term" value="P:ubiquitin-dependent protein catabolic process"/>
    <property type="evidence" value="ECO:0007669"/>
    <property type="project" value="TreeGrafter"/>
</dbReference>
<evidence type="ECO:0000256" key="5">
    <source>
        <dbReference type="ARBA" id="ARBA00022833"/>
    </source>
</evidence>
<evidence type="ECO:0000313" key="14">
    <source>
        <dbReference type="Proteomes" id="UP000077266"/>
    </source>
</evidence>
<dbReference type="GO" id="GO:0006397">
    <property type="term" value="P:mRNA processing"/>
    <property type="evidence" value="ECO:0007669"/>
    <property type="project" value="UniProtKB-KW"/>
</dbReference>
<sequence>MASSVYYKFRSQKSESRIQFDGTGISVFDLKREILLANNLGKANDFDLALYDQHDQEYKDDSAIIPRSSSVIVSRLPAARPGKGRAAHYVAGVDLSSSGKSASGSGGAGSSLPFRGPSGPMSRRFDKEDPVRTAPGPGRPAPATPVSVPTDEAAGIAAMFAATEHQWEETQEKMTHAARVPYNNPRGGGPQRKAYVPHTGGPGQQPQDTRPTPPGYVCYRCGQKGHWIQDCPTNNDREYDNRPRIKRTTGIPRSFLKAVEQPTDGSITQGVMITPEGGYVVAQPDALAWQKQSTRTKVLTEADIRAKPPADASLACLLCSRLFREAVKTPCCGAVYCEECIQTHLLEHDFDCPACRSKIPSLDKLVPEKAIRARVQQHINKALAESNAAAEAAESGSSTPIKASQAGASDTGPALDIYSNDASLESHQPSTHQQHPSQQLFPEPSQIQAQIEQIHTMLRNPTLTQQARMQLQRQLPQLNNQLEQARMVAQLAEAAMAAGAAGANGGIPGMNMGGAGYGMMNGGGGGGGGMMPGMGMGGGVGMGMGMGMGGGMPYHTSAPTEYRPQWTNPFPNQQPASSDSAYQRLPVNNRRRGMKRDRPSDFVEVGGDGPSNKVARYWE</sequence>
<dbReference type="FunFam" id="4.10.60.10:FF:000005">
    <property type="entry name" value="E3 ubiquitin-protein ligase RBBP6"/>
    <property type="match status" value="1"/>
</dbReference>
<reference evidence="13 14" key="1">
    <citation type="journal article" date="2016" name="Mol. Biol. Evol.">
        <title>Comparative Genomics of Early-Diverging Mushroom-Forming Fungi Provides Insights into the Origins of Lignocellulose Decay Capabilities.</title>
        <authorList>
            <person name="Nagy L.G."/>
            <person name="Riley R."/>
            <person name="Tritt A."/>
            <person name="Adam C."/>
            <person name="Daum C."/>
            <person name="Floudas D."/>
            <person name="Sun H."/>
            <person name="Yadav J.S."/>
            <person name="Pangilinan J."/>
            <person name="Larsson K.H."/>
            <person name="Matsuura K."/>
            <person name="Barry K."/>
            <person name="Labutti K."/>
            <person name="Kuo R."/>
            <person name="Ohm R.A."/>
            <person name="Bhattacharya S.S."/>
            <person name="Shirouzu T."/>
            <person name="Yoshinaga Y."/>
            <person name="Martin F.M."/>
            <person name="Grigoriev I.V."/>
            <person name="Hibbett D.S."/>
        </authorList>
    </citation>
    <scope>NUCLEOTIDE SEQUENCE [LARGE SCALE GENOMIC DNA]</scope>
    <source>
        <strain evidence="13 14">HHB12029</strain>
    </source>
</reference>
<comment type="subcellular location">
    <subcellularLocation>
        <location evidence="1">Nucleus</location>
    </subcellularLocation>
</comment>
<feature type="compositionally biased region" description="Polar residues" evidence="9">
    <location>
        <begin position="565"/>
        <end position="581"/>
    </location>
</feature>
<evidence type="ECO:0000259" key="12">
    <source>
        <dbReference type="PROSITE" id="PS51282"/>
    </source>
</evidence>
<keyword evidence="14" id="KW-1185">Reference proteome</keyword>
<name>A0A165N0D9_EXIGL</name>
<dbReference type="InterPro" id="IPR025829">
    <property type="entry name" value="Zn_knuckle_CX2CX3GHX4C"/>
</dbReference>
<evidence type="ECO:0000313" key="13">
    <source>
        <dbReference type="EMBL" id="KZW00025.1"/>
    </source>
</evidence>
<dbReference type="FunCoup" id="A0A165N0D9">
    <property type="interactions" value="269"/>
</dbReference>
<dbReference type="InterPro" id="IPR033489">
    <property type="entry name" value="RBBP6"/>
</dbReference>
<dbReference type="Gene3D" id="4.10.60.10">
    <property type="entry name" value="Zinc finger, CCHC-type"/>
    <property type="match status" value="1"/>
</dbReference>
<dbReference type="InterPro" id="IPR001878">
    <property type="entry name" value="Znf_CCHC"/>
</dbReference>
<dbReference type="AlphaFoldDB" id="A0A165N0D9"/>
<feature type="region of interest" description="Disordered" evidence="9">
    <location>
        <begin position="390"/>
        <end position="417"/>
    </location>
</feature>
<evidence type="ECO:0000256" key="4">
    <source>
        <dbReference type="ARBA" id="ARBA00022771"/>
    </source>
</evidence>
<feature type="coiled-coil region" evidence="8">
    <location>
        <begin position="468"/>
        <end position="495"/>
    </location>
</feature>
<gene>
    <name evidence="13" type="ORF">EXIGLDRAFT_723176</name>
</gene>
<keyword evidence="3" id="KW-0479">Metal-binding</keyword>
<dbReference type="GO" id="GO:0005634">
    <property type="term" value="C:nucleus"/>
    <property type="evidence" value="ECO:0007669"/>
    <property type="project" value="UniProtKB-SubCell"/>
</dbReference>
<keyword evidence="5" id="KW-0862">Zinc</keyword>
<dbReference type="GO" id="GO:0008270">
    <property type="term" value="F:zinc ion binding"/>
    <property type="evidence" value="ECO:0007669"/>
    <property type="project" value="UniProtKB-KW"/>
</dbReference>
<dbReference type="PROSITE" id="PS50089">
    <property type="entry name" value="ZF_RING_2"/>
    <property type="match status" value="1"/>
</dbReference>
<keyword evidence="8" id="KW-0175">Coiled coil</keyword>
<dbReference type="CDD" id="cd16620">
    <property type="entry name" value="vRING-HC-C4C4_RBBP6"/>
    <property type="match status" value="1"/>
</dbReference>
<feature type="domain" description="DWNN" evidence="12">
    <location>
        <begin position="5"/>
        <end position="77"/>
    </location>
</feature>
<dbReference type="InterPro" id="IPR001841">
    <property type="entry name" value="Znf_RING"/>
</dbReference>
<proteinExistence type="predicted"/>
<feature type="compositionally biased region" description="Polar residues" evidence="9">
    <location>
        <begin position="399"/>
        <end position="408"/>
    </location>
</feature>
<evidence type="ECO:0000256" key="3">
    <source>
        <dbReference type="ARBA" id="ARBA00022723"/>
    </source>
</evidence>
<dbReference type="GO" id="GO:0003676">
    <property type="term" value="F:nucleic acid binding"/>
    <property type="evidence" value="ECO:0007669"/>
    <property type="project" value="InterPro"/>
</dbReference>
<dbReference type="InterPro" id="IPR036875">
    <property type="entry name" value="Znf_CCHC_sf"/>
</dbReference>